<evidence type="ECO:0000313" key="2">
    <source>
        <dbReference type="EMBL" id="KAF2107750.1"/>
    </source>
</evidence>
<dbReference type="AlphaFoldDB" id="A0A6A5YLA7"/>
<dbReference type="EMBL" id="ML977352">
    <property type="protein sequence ID" value="KAF2107750.1"/>
    <property type="molecule type" value="Genomic_DNA"/>
</dbReference>
<sequence>GTIAPTQIDLALIPSWWQRCKDEHLGCRVKAKDPKSNPAAPNALLRVIDVQKNEIVIAPKECAYVALSYVWGGIDSYLSRKCNKSRDILTEDEIIPIRRKRLPKTIRDAMRVTEMIGERYLWVDALCIVQDDDVEKARTFAVMNHIYRNALLTIAAADGKNADVGLIGLDPGSRHIQSVVGSVDNIFLTLQEPAPELAVSPWASRAWT</sequence>
<keyword evidence="3" id="KW-1185">Reference proteome</keyword>
<evidence type="ECO:0000313" key="3">
    <source>
        <dbReference type="Proteomes" id="UP000799770"/>
    </source>
</evidence>
<dbReference type="PANTHER" id="PTHR33112">
    <property type="entry name" value="DOMAIN PROTEIN, PUTATIVE-RELATED"/>
    <property type="match status" value="1"/>
</dbReference>
<dbReference type="PANTHER" id="PTHR33112:SF12">
    <property type="entry name" value="HETEROKARYON INCOMPATIBILITY DOMAIN-CONTAINING PROTEIN"/>
    <property type="match status" value="1"/>
</dbReference>
<dbReference type="OrthoDB" id="2958217at2759"/>
<dbReference type="Proteomes" id="UP000799770">
    <property type="component" value="Unassembled WGS sequence"/>
</dbReference>
<gene>
    <name evidence="2" type="ORF">BDV96DRAFT_451719</name>
</gene>
<evidence type="ECO:0000259" key="1">
    <source>
        <dbReference type="Pfam" id="PF06985"/>
    </source>
</evidence>
<name>A0A6A5YLA7_9PLEO</name>
<dbReference type="InterPro" id="IPR010730">
    <property type="entry name" value="HET"/>
</dbReference>
<feature type="non-terminal residue" evidence="2">
    <location>
        <position position="1"/>
    </location>
</feature>
<proteinExistence type="predicted"/>
<organism evidence="2 3">
    <name type="scientific">Lophiotrema nucula</name>
    <dbReference type="NCBI Taxonomy" id="690887"/>
    <lineage>
        <taxon>Eukaryota</taxon>
        <taxon>Fungi</taxon>
        <taxon>Dikarya</taxon>
        <taxon>Ascomycota</taxon>
        <taxon>Pezizomycotina</taxon>
        <taxon>Dothideomycetes</taxon>
        <taxon>Pleosporomycetidae</taxon>
        <taxon>Pleosporales</taxon>
        <taxon>Lophiotremataceae</taxon>
        <taxon>Lophiotrema</taxon>
    </lineage>
</organism>
<protein>
    <submittedName>
        <fullName evidence="2">Heterokaryon incompatibility protein-domain-containing protein</fullName>
    </submittedName>
</protein>
<dbReference type="Pfam" id="PF06985">
    <property type="entry name" value="HET"/>
    <property type="match status" value="1"/>
</dbReference>
<reference evidence="2" key="1">
    <citation type="journal article" date="2020" name="Stud. Mycol.">
        <title>101 Dothideomycetes genomes: a test case for predicting lifestyles and emergence of pathogens.</title>
        <authorList>
            <person name="Haridas S."/>
            <person name="Albert R."/>
            <person name="Binder M."/>
            <person name="Bloem J."/>
            <person name="Labutti K."/>
            <person name="Salamov A."/>
            <person name="Andreopoulos B."/>
            <person name="Baker S."/>
            <person name="Barry K."/>
            <person name="Bills G."/>
            <person name="Bluhm B."/>
            <person name="Cannon C."/>
            <person name="Castanera R."/>
            <person name="Culley D."/>
            <person name="Daum C."/>
            <person name="Ezra D."/>
            <person name="Gonzalez J."/>
            <person name="Henrissat B."/>
            <person name="Kuo A."/>
            <person name="Liang C."/>
            <person name="Lipzen A."/>
            <person name="Lutzoni F."/>
            <person name="Magnuson J."/>
            <person name="Mondo S."/>
            <person name="Nolan M."/>
            <person name="Ohm R."/>
            <person name="Pangilinan J."/>
            <person name="Park H.-J."/>
            <person name="Ramirez L."/>
            <person name="Alfaro M."/>
            <person name="Sun H."/>
            <person name="Tritt A."/>
            <person name="Yoshinaga Y."/>
            <person name="Zwiers L.-H."/>
            <person name="Turgeon B."/>
            <person name="Goodwin S."/>
            <person name="Spatafora J."/>
            <person name="Crous P."/>
            <person name="Grigoriev I."/>
        </authorList>
    </citation>
    <scope>NUCLEOTIDE SEQUENCE</scope>
    <source>
        <strain evidence="2">CBS 627.86</strain>
    </source>
</reference>
<feature type="non-terminal residue" evidence="2">
    <location>
        <position position="208"/>
    </location>
</feature>
<accession>A0A6A5YLA7</accession>
<feature type="domain" description="Heterokaryon incompatibility" evidence="1">
    <location>
        <begin position="64"/>
        <end position="208"/>
    </location>
</feature>